<dbReference type="SUPFAM" id="SSF54160">
    <property type="entry name" value="Chromo domain-like"/>
    <property type="match status" value="1"/>
</dbReference>
<keyword evidence="2" id="KW-0489">Methyltransferase</keyword>
<dbReference type="EC" id="2.1.1.37" evidence="1"/>
<feature type="region of interest" description="Disordered" evidence="5">
    <location>
        <begin position="47"/>
        <end position="77"/>
    </location>
</feature>
<reference evidence="7 8" key="1">
    <citation type="submission" date="2024-03" db="EMBL/GenBank/DDBJ databases">
        <authorList>
            <person name="Martinez-Hernandez J."/>
        </authorList>
    </citation>
    <scope>NUCLEOTIDE SEQUENCE [LARGE SCALE GENOMIC DNA]</scope>
</reference>
<dbReference type="InterPro" id="IPR000953">
    <property type="entry name" value="Chromo/chromo_shadow_dom"/>
</dbReference>
<dbReference type="InterPro" id="IPR029063">
    <property type="entry name" value="SAM-dependent_MTases_sf"/>
</dbReference>
<dbReference type="AlphaFoldDB" id="A0AAV1VWY9"/>
<evidence type="ECO:0000259" key="6">
    <source>
        <dbReference type="PROSITE" id="PS50013"/>
    </source>
</evidence>
<evidence type="ECO:0000313" key="7">
    <source>
        <dbReference type="EMBL" id="CAL0301332.1"/>
    </source>
</evidence>
<evidence type="ECO:0000256" key="3">
    <source>
        <dbReference type="ARBA" id="ARBA00022679"/>
    </source>
</evidence>
<comment type="caution">
    <text evidence="7">The sequence shown here is derived from an EMBL/GenBank/DDBJ whole genome shotgun (WGS) entry which is preliminary data.</text>
</comment>
<dbReference type="CDD" id="cd18635">
    <property type="entry name" value="CD_CMT3_like"/>
    <property type="match status" value="1"/>
</dbReference>
<dbReference type="Pfam" id="PF00145">
    <property type="entry name" value="DNA_methylase"/>
    <property type="match status" value="1"/>
</dbReference>
<dbReference type="PROSITE" id="PS50013">
    <property type="entry name" value="CHROMO_2"/>
    <property type="match status" value="1"/>
</dbReference>
<keyword evidence="4" id="KW-0949">S-adenosyl-L-methionine</keyword>
<proteinExistence type="predicted"/>
<dbReference type="Gene3D" id="3.40.50.150">
    <property type="entry name" value="Vaccinia Virus protein VP39"/>
    <property type="match status" value="1"/>
</dbReference>
<dbReference type="SMART" id="SM00298">
    <property type="entry name" value="CHROMO"/>
    <property type="match status" value="1"/>
</dbReference>
<sequence>MNMLAKVSKLNHPETQVRNEAVENFLNLLKAWHKLYWDFKLLGSRRSDPDRDTDEEELNDGVGDMKNEASENQSDSEEFKVEKLLAVCHGDPNNVNKPGLYSKVRWKGYGPSEDTWEPVDGFRDYKEVLKDFVESGYKKKLLPLPGDADFICGGPPCQGVSDFNRFRNTQVSLEDVKNKHLLVYMDIIEFLKPKYVLVENVVDILRFAGGFLGRYAIGRLVAMDYQARMGMMAAGSYGLHSFVCEFFFGELFVHMVQTSEIYLVYL</sequence>
<feature type="domain" description="Chromo" evidence="6">
    <location>
        <begin position="79"/>
        <end position="132"/>
    </location>
</feature>
<dbReference type="Pfam" id="PF00385">
    <property type="entry name" value="Chromo"/>
    <property type="match status" value="1"/>
</dbReference>
<dbReference type="InterPro" id="IPR023780">
    <property type="entry name" value="Chromo_domain"/>
</dbReference>
<dbReference type="Proteomes" id="UP001497480">
    <property type="component" value="Unassembled WGS sequence"/>
</dbReference>
<dbReference type="InterPro" id="IPR050390">
    <property type="entry name" value="C5-Methyltransferase"/>
</dbReference>
<keyword evidence="8" id="KW-1185">Reference proteome</keyword>
<dbReference type="GO" id="GO:0032259">
    <property type="term" value="P:methylation"/>
    <property type="evidence" value="ECO:0007669"/>
    <property type="project" value="UniProtKB-KW"/>
</dbReference>
<evidence type="ECO:0000313" key="8">
    <source>
        <dbReference type="Proteomes" id="UP001497480"/>
    </source>
</evidence>
<dbReference type="GO" id="GO:0005634">
    <property type="term" value="C:nucleus"/>
    <property type="evidence" value="ECO:0007669"/>
    <property type="project" value="TreeGrafter"/>
</dbReference>
<accession>A0AAV1VWY9</accession>
<dbReference type="SUPFAM" id="SSF53335">
    <property type="entry name" value="S-adenosyl-L-methionine-dependent methyltransferases"/>
    <property type="match status" value="1"/>
</dbReference>
<evidence type="ECO:0000256" key="5">
    <source>
        <dbReference type="SAM" id="MobiDB-lite"/>
    </source>
</evidence>
<evidence type="ECO:0000256" key="4">
    <source>
        <dbReference type="ARBA" id="ARBA00022691"/>
    </source>
</evidence>
<dbReference type="PANTHER" id="PTHR10629:SF42">
    <property type="entry name" value="DNA (CYTOSINE-5)-METHYLTRANSFERASE CMT1-RELATED"/>
    <property type="match status" value="1"/>
</dbReference>
<dbReference type="EMBL" id="CAXHTB010000002">
    <property type="protein sequence ID" value="CAL0301332.1"/>
    <property type="molecule type" value="Genomic_DNA"/>
</dbReference>
<dbReference type="GO" id="GO:0003677">
    <property type="term" value="F:DNA binding"/>
    <property type="evidence" value="ECO:0007669"/>
    <property type="project" value="TreeGrafter"/>
</dbReference>
<organism evidence="7 8">
    <name type="scientific">Lupinus luteus</name>
    <name type="common">European yellow lupine</name>
    <dbReference type="NCBI Taxonomy" id="3873"/>
    <lineage>
        <taxon>Eukaryota</taxon>
        <taxon>Viridiplantae</taxon>
        <taxon>Streptophyta</taxon>
        <taxon>Embryophyta</taxon>
        <taxon>Tracheophyta</taxon>
        <taxon>Spermatophyta</taxon>
        <taxon>Magnoliopsida</taxon>
        <taxon>eudicotyledons</taxon>
        <taxon>Gunneridae</taxon>
        <taxon>Pentapetalae</taxon>
        <taxon>rosids</taxon>
        <taxon>fabids</taxon>
        <taxon>Fabales</taxon>
        <taxon>Fabaceae</taxon>
        <taxon>Papilionoideae</taxon>
        <taxon>50 kb inversion clade</taxon>
        <taxon>genistoids sensu lato</taxon>
        <taxon>core genistoids</taxon>
        <taxon>Genisteae</taxon>
        <taxon>Lupinus</taxon>
    </lineage>
</organism>
<evidence type="ECO:0000256" key="1">
    <source>
        <dbReference type="ARBA" id="ARBA00011975"/>
    </source>
</evidence>
<dbReference type="GO" id="GO:0044027">
    <property type="term" value="P:negative regulation of gene expression via chromosomal CpG island methylation"/>
    <property type="evidence" value="ECO:0007669"/>
    <property type="project" value="TreeGrafter"/>
</dbReference>
<dbReference type="GO" id="GO:0003886">
    <property type="term" value="F:DNA (cytosine-5-)-methyltransferase activity"/>
    <property type="evidence" value="ECO:0007669"/>
    <property type="project" value="UniProtKB-EC"/>
</dbReference>
<evidence type="ECO:0000256" key="2">
    <source>
        <dbReference type="ARBA" id="ARBA00022603"/>
    </source>
</evidence>
<dbReference type="InterPro" id="IPR016197">
    <property type="entry name" value="Chromo-like_dom_sf"/>
</dbReference>
<dbReference type="InterPro" id="IPR001525">
    <property type="entry name" value="C5_MeTfrase"/>
</dbReference>
<name>A0AAV1VWY9_LUPLU</name>
<gene>
    <name evidence="7" type="ORF">LLUT_LOCUS2392</name>
</gene>
<keyword evidence="3" id="KW-0808">Transferase</keyword>
<protein>
    <recommendedName>
        <fullName evidence="1">DNA (cytosine-5-)-methyltransferase</fullName>
        <ecNumber evidence="1">2.1.1.37</ecNumber>
    </recommendedName>
</protein>
<dbReference type="PANTHER" id="PTHR10629">
    <property type="entry name" value="CYTOSINE-SPECIFIC METHYLTRANSFERASE"/>
    <property type="match status" value="1"/>
</dbReference>